<evidence type="ECO:0000313" key="3">
    <source>
        <dbReference type="EMBL" id="GAA5170278.1"/>
    </source>
</evidence>
<evidence type="ECO:0000259" key="2">
    <source>
        <dbReference type="Pfam" id="PF13460"/>
    </source>
</evidence>
<dbReference type="InterPro" id="IPR036291">
    <property type="entry name" value="NAD(P)-bd_dom_sf"/>
</dbReference>
<dbReference type="PANTHER" id="PTHR47129:SF1">
    <property type="entry name" value="NMRA-LIKE DOMAIN-CONTAINING PROTEIN"/>
    <property type="match status" value="1"/>
</dbReference>
<dbReference type="Gene3D" id="3.40.50.720">
    <property type="entry name" value="NAD(P)-binding Rossmann-like Domain"/>
    <property type="match status" value="1"/>
</dbReference>
<feature type="domain" description="NAD(P)-binding" evidence="2">
    <location>
        <begin position="14"/>
        <end position="149"/>
    </location>
</feature>
<sequence length="308" mass="31917">MSAPNVNRMIVIVGATGNLGRQVVQKLLARGVPADRVVAAVRRPEAAQELGVPVRRADYDHPETLPAALAGARRVLLISSPGPFGQRPAQHRAVLEAAGDVELFAYTSILGGERSGARLAEDHQATEAAIRASGLPHVFLRNGWYLENYRPSLAHAATSGGVSVGRQTGRPTQPAGSAGEIVGSAGPDARVASALIEEYAEATAAVLTAEAPKPVYELSGDVAWSFAELAAEVARQAGRPVGYRRLTPAEHLGVLTGAGIPEPVADLLVDVDAAVDRGELATKTGDLAALIGRPTAPLAEAVKRVLAS</sequence>
<dbReference type="Gene3D" id="3.90.25.10">
    <property type="entry name" value="UDP-galactose 4-epimerase, domain 1"/>
    <property type="match status" value="1"/>
</dbReference>
<name>A0ABP9R0P5_9PSEU</name>
<comment type="caution">
    <text evidence="3">The sequence shown here is derived from an EMBL/GenBank/DDBJ whole genome shotgun (WGS) entry which is preliminary data.</text>
</comment>
<feature type="compositionally biased region" description="Polar residues" evidence="1">
    <location>
        <begin position="165"/>
        <end position="175"/>
    </location>
</feature>
<dbReference type="Proteomes" id="UP001428817">
    <property type="component" value="Unassembled WGS sequence"/>
</dbReference>
<dbReference type="Pfam" id="PF13460">
    <property type="entry name" value="NAD_binding_10"/>
    <property type="match status" value="1"/>
</dbReference>
<feature type="region of interest" description="Disordered" evidence="1">
    <location>
        <begin position="160"/>
        <end position="184"/>
    </location>
</feature>
<reference evidence="4" key="1">
    <citation type="journal article" date="2019" name="Int. J. Syst. Evol. Microbiol.">
        <title>The Global Catalogue of Microorganisms (GCM) 10K type strain sequencing project: providing services to taxonomists for standard genome sequencing and annotation.</title>
        <authorList>
            <consortium name="The Broad Institute Genomics Platform"/>
            <consortium name="The Broad Institute Genome Sequencing Center for Infectious Disease"/>
            <person name="Wu L."/>
            <person name="Ma J."/>
        </authorList>
    </citation>
    <scope>NUCLEOTIDE SEQUENCE [LARGE SCALE GENOMIC DNA]</scope>
    <source>
        <strain evidence="4">JCM 18303</strain>
    </source>
</reference>
<proteinExistence type="predicted"/>
<dbReference type="InterPro" id="IPR052718">
    <property type="entry name" value="NmrA-type_oxidoreductase"/>
</dbReference>
<accession>A0ABP9R0P5</accession>
<gene>
    <name evidence="3" type="ORF">GCM10023321_67190</name>
</gene>
<dbReference type="EMBL" id="BAABJP010000043">
    <property type="protein sequence ID" value="GAA5170278.1"/>
    <property type="molecule type" value="Genomic_DNA"/>
</dbReference>
<dbReference type="PANTHER" id="PTHR47129">
    <property type="entry name" value="QUINONE OXIDOREDUCTASE 2"/>
    <property type="match status" value="1"/>
</dbReference>
<evidence type="ECO:0000313" key="4">
    <source>
        <dbReference type="Proteomes" id="UP001428817"/>
    </source>
</evidence>
<keyword evidence="4" id="KW-1185">Reference proteome</keyword>
<protein>
    <submittedName>
        <fullName evidence="3">SDR family oxidoreductase</fullName>
    </submittedName>
</protein>
<dbReference type="SUPFAM" id="SSF51735">
    <property type="entry name" value="NAD(P)-binding Rossmann-fold domains"/>
    <property type="match status" value="1"/>
</dbReference>
<organism evidence="3 4">
    <name type="scientific">Pseudonocardia eucalypti</name>
    <dbReference type="NCBI Taxonomy" id="648755"/>
    <lineage>
        <taxon>Bacteria</taxon>
        <taxon>Bacillati</taxon>
        <taxon>Actinomycetota</taxon>
        <taxon>Actinomycetes</taxon>
        <taxon>Pseudonocardiales</taxon>
        <taxon>Pseudonocardiaceae</taxon>
        <taxon>Pseudonocardia</taxon>
    </lineage>
</organism>
<evidence type="ECO:0000256" key="1">
    <source>
        <dbReference type="SAM" id="MobiDB-lite"/>
    </source>
</evidence>
<dbReference type="InterPro" id="IPR016040">
    <property type="entry name" value="NAD(P)-bd_dom"/>
</dbReference>